<dbReference type="PANTHER" id="PTHR42718:SF49">
    <property type="entry name" value="EXPORT PROTEIN"/>
    <property type="match status" value="1"/>
</dbReference>
<dbReference type="SUPFAM" id="SSF103473">
    <property type="entry name" value="MFS general substrate transporter"/>
    <property type="match status" value="1"/>
</dbReference>
<dbReference type="PRINTS" id="PR01036">
    <property type="entry name" value="TCRTETB"/>
</dbReference>
<evidence type="ECO:0000256" key="4">
    <source>
        <dbReference type="ARBA" id="ARBA00023136"/>
    </source>
</evidence>
<feature type="transmembrane region" description="Helical" evidence="5">
    <location>
        <begin position="266"/>
        <end position="292"/>
    </location>
</feature>
<dbReference type="InterPro" id="IPR011701">
    <property type="entry name" value="MFS"/>
</dbReference>
<keyword evidence="4 5" id="KW-0472">Membrane</keyword>
<dbReference type="CDD" id="cd17321">
    <property type="entry name" value="MFS_MMR_MDR_like"/>
    <property type="match status" value="1"/>
</dbReference>
<proteinExistence type="predicted"/>
<dbReference type="InterPro" id="IPR005829">
    <property type="entry name" value="Sugar_transporter_CS"/>
</dbReference>
<evidence type="ECO:0000256" key="3">
    <source>
        <dbReference type="ARBA" id="ARBA00022989"/>
    </source>
</evidence>
<dbReference type="InterPro" id="IPR036259">
    <property type="entry name" value="MFS_trans_sf"/>
</dbReference>
<organism evidence="7 8">
    <name type="scientific">Actinokineospora diospyrosa</name>
    <dbReference type="NCBI Taxonomy" id="103728"/>
    <lineage>
        <taxon>Bacteria</taxon>
        <taxon>Bacillati</taxon>
        <taxon>Actinomycetota</taxon>
        <taxon>Actinomycetes</taxon>
        <taxon>Pseudonocardiales</taxon>
        <taxon>Pseudonocardiaceae</taxon>
        <taxon>Actinokineospora</taxon>
    </lineage>
</organism>
<feature type="transmembrane region" description="Helical" evidence="5">
    <location>
        <begin position="84"/>
        <end position="104"/>
    </location>
</feature>
<comment type="subcellular location">
    <subcellularLocation>
        <location evidence="1">Cell membrane</location>
        <topology evidence="1">Multi-pass membrane protein</topology>
    </subcellularLocation>
</comment>
<name>A0ABT1IIX6_9PSEU</name>
<feature type="transmembrane region" description="Helical" evidence="5">
    <location>
        <begin position="477"/>
        <end position="495"/>
    </location>
</feature>
<evidence type="ECO:0000256" key="2">
    <source>
        <dbReference type="ARBA" id="ARBA00022692"/>
    </source>
</evidence>
<feature type="transmembrane region" description="Helical" evidence="5">
    <location>
        <begin position="404"/>
        <end position="424"/>
    </location>
</feature>
<keyword evidence="8" id="KW-1185">Reference proteome</keyword>
<dbReference type="EMBL" id="JAMTCO010000013">
    <property type="protein sequence ID" value="MCP2272603.1"/>
    <property type="molecule type" value="Genomic_DNA"/>
</dbReference>
<feature type="transmembrane region" description="Helical" evidence="5">
    <location>
        <begin position="170"/>
        <end position="188"/>
    </location>
</feature>
<gene>
    <name evidence="7" type="ORF">LV75_005129</name>
</gene>
<feature type="transmembrane region" description="Helical" evidence="5">
    <location>
        <begin position="224"/>
        <end position="245"/>
    </location>
</feature>
<feature type="transmembrane region" description="Helical" evidence="5">
    <location>
        <begin position="139"/>
        <end position="164"/>
    </location>
</feature>
<feature type="transmembrane region" description="Helical" evidence="5">
    <location>
        <begin position="53"/>
        <end position="72"/>
    </location>
</feature>
<sequence length="513" mass="52206">MSTASPPVARPGLTLFAVCAAVLVLPASLTGTSVALPSIAADLHATLAPTQWVVNAYNLTFATFMLALGALADIVGRKRMFGTGVAIFALTSLASTFAGDIYLLDALRGLSGIGAAAVLTAGSAMIADVYQGAALGRAFGIFGTAAGAGLALGPSTSGLLIGAFGWRSVFFSHLLIMVVVLAVVPLLRESRNPAASKVDWLGTATFTAGLFVFTLAIVEGPQRGWLDVLVLVLLAAAVLLLRLFVGVERRQRQPMFDLALFRQPRFVALCLLPVVAAFGFVSLAVLLPQYFIGVDGVTSQGAGLRMLLLTVPVLAVPMIGAWLAAKLLGTRTVLVLSLLCMAVGTAWLASVLGPGVGVAAIALPLLLVGAGMGLNAGILDGVAISSVEPERAGMAAGMFNTMRLAGEAVAIAIMGALLVTFTQARLRGGPAEATSELASQVVQGDLGAAASRVADADRAGFAGFLADGYTGAFQTTLWLIAGICVVGSVVIAVLLPGHKPAPEVAPEPVGEPA</sequence>
<dbReference type="Proteomes" id="UP001205185">
    <property type="component" value="Unassembled WGS sequence"/>
</dbReference>
<evidence type="ECO:0000259" key="6">
    <source>
        <dbReference type="PROSITE" id="PS50850"/>
    </source>
</evidence>
<dbReference type="InterPro" id="IPR020846">
    <property type="entry name" value="MFS_dom"/>
</dbReference>
<dbReference type="PANTHER" id="PTHR42718">
    <property type="entry name" value="MAJOR FACILITATOR SUPERFAMILY MULTIDRUG TRANSPORTER MFSC"/>
    <property type="match status" value="1"/>
</dbReference>
<evidence type="ECO:0000256" key="1">
    <source>
        <dbReference type="ARBA" id="ARBA00004651"/>
    </source>
</evidence>
<dbReference type="PROSITE" id="PS50850">
    <property type="entry name" value="MFS"/>
    <property type="match status" value="1"/>
</dbReference>
<evidence type="ECO:0000313" key="8">
    <source>
        <dbReference type="Proteomes" id="UP001205185"/>
    </source>
</evidence>
<evidence type="ECO:0000313" key="7">
    <source>
        <dbReference type="EMBL" id="MCP2272603.1"/>
    </source>
</evidence>
<feature type="transmembrane region" description="Helical" evidence="5">
    <location>
        <begin position="110"/>
        <end position="127"/>
    </location>
</feature>
<feature type="transmembrane region" description="Helical" evidence="5">
    <location>
        <begin position="332"/>
        <end position="352"/>
    </location>
</feature>
<feature type="domain" description="Major facilitator superfamily (MFS) profile" evidence="6">
    <location>
        <begin position="14"/>
        <end position="499"/>
    </location>
</feature>
<dbReference type="RefSeq" id="WP_253889527.1">
    <property type="nucleotide sequence ID" value="NZ_BAAAVB010000008.1"/>
</dbReference>
<reference evidence="7 8" key="1">
    <citation type="submission" date="2022-06" db="EMBL/GenBank/DDBJ databases">
        <title>Genomic Encyclopedia of Archaeal and Bacterial Type Strains, Phase II (KMG-II): from individual species to whole genera.</title>
        <authorList>
            <person name="Goeker M."/>
        </authorList>
    </citation>
    <scope>NUCLEOTIDE SEQUENCE [LARGE SCALE GENOMIC DNA]</scope>
    <source>
        <strain evidence="7 8">DSM 44255</strain>
    </source>
</reference>
<keyword evidence="3 5" id="KW-1133">Transmembrane helix</keyword>
<evidence type="ECO:0000256" key="5">
    <source>
        <dbReference type="SAM" id="Phobius"/>
    </source>
</evidence>
<feature type="transmembrane region" description="Helical" evidence="5">
    <location>
        <begin position="358"/>
        <end position="383"/>
    </location>
</feature>
<accession>A0ABT1IIX6</accession>
<dbReference type="Pfam" id="PF07690">
    <property type="entry name" value="MFS_1"/>
    <property type="match status" value="1"/>
</dbReference>
<comment type="caution">
    <text evidence="7">The sequence shown here is derived from an EMBL/GenBank/DDBJ whole genome shotgun (WGS) entry which is preliminary data.</text>
</comment>
<dbReference type="Gene3D" id="1.20.1720.10">
    <property type="entry name" value="Multidrug resistance protein D"/>
    <property type="match status" value="2"/>
</dbReference>
<feature type="transmembrane region" description="Helical" evidence="5">
    <location>
        <begin position="200"/>
        <end position="218"/>
    </location>
</feature>
<keyword evidence="2 5" id="KW-0812">Transmembrane</keyword>
<dbReference type="PROSITE" id="PS00216">
    <property type="entry name" value="SUGAR_TRANSPORT_1"/>
    <property type="match status" value="1"/>
</dbReference>
<protein>
    <submittedName>
        <fullName evidence="7">Drug resistance transporter, EmrB/QacA subfamily</fullName>
    </submittedName>
</protein>
<feature type="transmembrane region" description="Helical" evidence="5">
    <location>
        <begin position="304"/>
        <end position="325"/>
    </location>
</feature>